<accession>A0A6H1ZHF7</accession>
<name>A0A6H1ZHF7_9ZZZZ</name>
<protein>
    <submittedName>
        <fullName evidence="1">Uncharacterized protein</fullName>
    </submittedName>
</protein>
<dbReference type="EMBL" id="MT144680">
    <property type="protein sequence ID" value="QJH97279.1"/>
    <property type="molecule type" value="Genomic_DNA"/>
</dbReference>
<evidence type="ECO:0000313" key="4">
    <source>
        <dbReference type="EMBL" id="QJH97279.1"/>
    </source>
</evidence>
<dbReference type="EMBL" id="MT141416">
    <property type="protein sequence ID" value="QJA60652.1"/>
    <property type="molecule type" value="Genomic_DNA"/>
</dbReference>
<dbReference type="AlphaFoldDB" id="A0A6H1ZHF7"/>
<evidence type="ECO:0000313" key="2">
    <source>
        <dbReference type="EMBL" id="QJA60652.1"/>
    </source>
</evidence>
<organism evidence="1">
    <name type="scientific">viral metagenome</name>
    <dbReference type="NCBI Taxonomy" id="1070528"/>
    <lineage>
        <taxon>unclassified sequences</taxon>
        <taxon>metagenomes</taxon>
        <taxon>organismal metagenomes</taxon>
    </lineage>
</organism>
<proteinExistence type="predicted"/>
<dbReference type="EMBL" id="MT144017">
    <property type="protein sequence ID" value="QJA46630.1"/>
    <property type="molecule type" value="Genomic_DNA"/>
</dbReference>
<dbReference type="EMBL" id="MT142463">
    <property type="protein sequence ID" value="QJA81565.1"/>
    <property type="molecule type" value="Genomic_DNA"/>
</dbReference>
<sequence length="75" mass="8808">MVLWFQDEDSVEADICPESLYVIWKLVMEKRIWCRIVVQDRTRSYACDLQFLNADKTFEQALVSGYGLDEEEVVA</sequence>
<evidence type="ECO:0000313" key="1">
    <source>
        <dbReference type="EMBL" id="QJA46630.1"/>
    </source>
</evidence>
<gene>
    <name evidence="3" type="ORF">MM415A00523_0015</name>
    <name evidence="2" type="ORF">MM415B01077_0005</name>
    <name evidence="1" type="ORF">TM448A00481_0006</name>
    <name evidence="4" type="ORF">TM448B00967_0008</name>
</gene>
<evidence type="ECO:0000313" key="3">
    <source>
        <dbReference type="EMBL" id="QJA81565.1"/>
    </source>
</evidence>
<reference evidence="1" key="1">
    <citation type="submission" date="2020-03" db="EMBL/GenBank/DDBJ databases">
        <title>The deep terrestrial virosphere.</title>
        <authorList>
            <person name="Holmfeldt K."/>
            <person name="Nilsson E."/>
            <person name="Simone D."/>
            <person name="Lopez-Fernandez M."/>
            <person name="Wu X."/>
            <person name="de Brujin I."/>
            <person name="Lundin D."/>
            <person name="Andersson A."/>
            <person name="Bertilsson S."/>
            <person name="Dopson M."/>
        </authorList>
    </citation>
    <scope>NUCLEOTIDE SEQUENCE</scope>
    <source>
        <strain evidence="3">MM415A00523</strain>
        <strain evidence="2">MM415B01077</strain>
        <strain evidence="1">TM448A00481</strain>
        <strain evidence="4">TM448B00967</strain>
    </source>
</reference>